<feature type="non-terminal residue" evidence="3">
    <location>
        <position position="680"/>
    </location>
</feature>
<evidence type="ECO:0000256" key="1">
    <source>
        <dbReference type="SAM" id="MobiDB-lite"/>
    </source>
</evidence>
<comment type="caution">
    <text evidence="3">The sequence shown here is derived from an EMBL/GenBank/DDBJ whole genome shotgun (WGS) entry which is preliminary data.</text>
</comment>
<evidence type="ECO:0000313" key="3">
    <source>
        <dbReference type="EMBL" id="CAJ0579836.1"/>
    </source>
</evidence>
<keyword evidence="4" id="KW-1185">Reference proteome</keyword>
<dbReference type="InterPro" id="IPR013083">
    <property type="entry name" value="Znf_RING/FYVE/PHD"/>
</dbReference>
<dbReference type="Pfam" id="PF25527">
    <property type="entry name" value="GBD-like_ZMIZ1_ZMIZ2"/>
    <property type="match status" value="1"/>
</dbReference>
<evidence type="ECO:0000313" key="4">
    <source>
        <dbReference type="Proteomes" id="UP001177023"/>
    </source>
</evidence>
<sequence>MASPSFPGYPQGYGGMMRPFGMDPSAQMDPRMMYAGPGGHHGAPMMHPGMMQPQMMSHPMGHPGAYDPSQFPHGMPPVATNRLPGQVRQMPPNGYMMPPQGFPPGAYPAGYPQMGHQVIRAGPPVPYGQMVQANGQQQVSQMPNPGHQLVDLAAHFPDNSQICMLKSTVLQIFQLEHGKDVSQFPFNLSAEDYQQLSMPDHELQLKCFNKEDQQMTSRWPIDPQNQYQLKVKVNDTEVPLMHPRAALLVKNYSKPGQNTLEISASGCVCAYRFTLSVVQIYSFQQHWSMMYNQTRRITTAQLAMQHLHQKAMNCGVHRIPLGDLRCKQRFTLPVRGRTCQHPQALDLRMLFWANPDASFFICHWCNQSFATRELEVDLYLLELVQNTPDHVREVIHGPDGHWRAVQQAPVAPAPTNSRKRGETGGTRASQMKRFKTESSLEAPLTQQSPLGMAPSSVPCPSSTQPQSLPGMGHFMTHPTSVPEQKPDLMSPYHQHQHSIPGPETAKQLMSPYQANQSPFKPMTGPSPSTPHTPGHATTSTSPNMVPSQNHGSVEAPSCAGSAPYTPASVGSANAQPNGQNGHGQPMPGMSTAPNDAGQSSTAQPNPIDDIPASLMGIDKHLDGMRDLSEMSAKDFELYLQDVADISLLTKNRSHEMCVQIEDVMQIIYRQDTRPAVRASL</sequence>
<name>A0AA36D356_9BILA</name>
<reference evidence="3" key="1">
    <citation type="submission" date="2023-06" db="EMBL/GenBank/DDBJ databases">
        <authorList>
            <person name="Delattre M."/>
        </authorList>
    </citation>
    <scope>NUCLEOTIDE SEQUENCE</scope>
    <source>
        <strain evidence="3">AF72</strain>
    </source>
</reference>
<feature type="compositionally biased region" description="Polar residues" evidence="1">
    <location>
        <begin position="568"/>
        <end position="579"/>
    </location>
</feature>
<dbReference type="GO" id="GO:0000785">
    <property type="term" value="C:chromatin"/>
    <property type="evidence" value="ECO:0007669"/>
    <property type="project" value="TreeGrafter"/>
</dbReference>
<dbReference type="InterPro" id="IPR057847">
    <property type="entry name" value="ZMIZ1/ZMIZ2_GBD-like"/>
</dbReference>
<feature type="compositionally biased region" description="Low complexity" evidence="1">
    <location>
        <begin position="521"/>
        <end position="542"/>
    </location>
</feature>
<dbReference type="GO" id="GO:0016925">
    <property type="term" value="P:protein sumoylation"/>
    <property type="evidence" value="ECO:0007669"/>
    <property type="project" value="TreeGrafter"/>
</dbReference>
<dbReference type="Gene3D" id="3.30.40.10">
    <property type="entry name" value="Zinc/RING finger domain, C3HC4 (zinc finger)"/>
    <property type="match status" value="1"/>
</dbReference>
<dbReference type="EMBL" id="CATQJA010002657">
    <property type="protein sequence ID" value="CAJ0579836.1"/>
    <property type="molecule type" value="Genomic_DNA"/>
</dbReference>
<dbReference type="PANTHER" id="PTHR10782:SF4">
    <property type="entry name" value="TONALLI, ISOFORM E"/>
    <property type="match status" value="1"/>
</dbReference>
<organism evidence="3 4">
    <name type="scientific">Mesorhabditis spiculigera</name>
    <dbReference type="NCBI Taxonomy" id="96644"/>
    <lineage>
        <taxon>Eukaryota</taxon>
        <taxon>Metazoa</taxon>
        <taxon>Ecdysozoa</taxon>
        <taxon>Nematoda</taxon>
        <taxon>Chromadorea</taxon>
        <taxon>Rhabditida</taxon>
        <taxon>Rhabditina</taxon>
        <taxon>Rhabditomorpha</taxon>
        <taxon>Rhabditoidea</taxon>
        <taxon>Rhabditidae</taxon>
        <taxon>Mesorhabditinae</taxon>
        <taxon>Mesorhabditis</taxon>
    </lineage>
</organism>
<accession>A0AA36D356</accession>
<feature type="compositionally biased region" description="Polar residues" evidence="1">
    <location>
        <begin position="458"/>
        <end position="467"/>
    </location>
</feature>
<dbReference type="Proteomes" id="UP001177023">
    <property type="component" value="Unassembled WGS sequence"/>
</dbReference>
<dbReference type="PANTHER" id="PTHR10782">
    <property type="entry name" value="ZINC FINGER MIZ DOMAIN-CONTAINING PROTEIN"/>
    <property type="match status" value="1"/>
</dbReference>
<protein>
    <recommendedName>
        <fullName evidence="2">ZMIZ1/ZMIZ2 GBD-like domain-containing protein</fullName>
    </recommendedName>
</protein>
<dbReference type="GO" id="GO:0061665">
    <property type="term" value="F:SUMO ligase activity"/>
    <property type="evidence" value="ECO:0007669"/>
    <property type="project" value="TreeGrafter"/>
</dbReference>
<feature type="domain" description="ZMIZ1/ZMIZ2 GBD-like" evidence="2">
    <location>
        <begin position="162"/>
        <end position="279"/>
    </location>
</feature>
<proteinExistence type="predicted"/>
<feature type="region of interest" description="Disordered" evidence="1">
    <location>
        <begin position="408"/>
        <end position="613"/>
    </location>
</feature>
<evidence type="ECO:0000259" key="2">
    <source>
        <dbReference type="Pfam" id="PF25527"/>
    </source>
</evidence>
<feature type="compositionally biased region" description="Polar residues" evidence="1">
    <location>
        <begin position="591"/>
        <end position="604"/>
    </location>
</feature>
<gene>
    <name evidence="3" type="ORF">MSPICULIGERA_LOCUS18041</name>
</gene>
<dbReference type="AlphaFoldDB" id="A0AA36D356"/>